<accession>A0ABQ2CEZ8</accession>
<comment type="caution">
    <text evidence="1">The sequence shown here is derived from an EMBL/GenBank/DDBJ whole genome shotgun (WGS) entry which is preliminary data.</text>
</comment>
<organism evidence="1 2">
    <name type="scientific">Pseudarthrobacter scleromae</name>
    <dbReference type="NCBI Taxonomy" id="158897"/>
    <lineage>
        <taxon>Bacteria</taxon>
        <taxon>Bacillati</taxon>
        <taxon>Actinomycetota</taxon>
        <taxon>Actinomycetes</taxon>
        <taxon>Micrococcales</taxon>
        <taxon>Micrococcaceae</taxon>
        <taxon>Pseudarthrobacter</taxon>
    </lineage>
</organism>
<gene>
    <name evidence="1" type="ORF">GCM10007175_21410</name>
</gene>
<protein>
    <submittedName>
        <fullName evidence="1">Uncharacterized protein</fullName>
    </submittedName>
</protein>
<dbReference type="Proteomes" id="UP000658754">
    <property type="component" value="Unassembled WGS sequence"/>
</dbReference>
<sequence length="72" mass="8270">MPAHHTEPIPNWTRLHRGDQIDVYENGKLVTSGIIDMLALDGSVFWVTPNGADTRRLFLHADKLHVQKRVRQ</sequence>
<proteinExistence type="predicted"/>
<evidence type="ECO:0000313" key="1">
    <source>
        <dbReference type="EMBL" id="GGI83792.1"/>
    </source>
</evidence>
<reference evidence="2" key="1">
    <citation type="journal article" date="2019" name="Int. J. Syst. Evol. Microbiol.">
        <title>The Global Catalogue of Microorganisms (GCM) 10K type strain sequencing project: providing services to taxonomists for standard genome sequencing and annotation.</title>
        <authorList>
            <consortium name="The Broad Institute Genomics Platform"/>
            <consortium name="The Broad Institute Genome Sequencing Center for Infectious Disease"/>
            <person name="Wu L."/>
            <person name="Ma J."/>
        </authorList>
    </citation>
    <scope>NUCLEOTIDE SEQUENCE [LARGE SCALE GENOMIC DNA]</scope>
    <source>
        <strain evidence="2">CGMCC 1.3601</strain>
    </source>
</reference>
<evidence type="ECO:0000313" key="2">
    <source>
        <dbReference type="Proteomes" id="UP000658754"/>
    </source>
</evidence>
<name>A0ABQ2CEZ8_9MICC</name>
<keyword evidence="2" id="KW-1185">Reference proteome</keyword>
<dbReference type="EMBL" id="BMKV01000003">
    <property type="protein sequence ID" value="GGI83792.1"/>
    <property type="molecule type" value="Genomic_DNA"/>
</dbReference>